<evidence type="ECO:0000313" key="5">
    <source>
        <dbReference type="EMBL" id="OIT01105.1"/>
    </source>
</evidence>
<dbReference type="EMBL" id="MJEQ01037189">
    <property type="protein sequence ID" value="OIT01105.1"/>
    <property type="molecule type" value="Genomic_DNA"/>
</dbReference>
<dbReference type="Pfam" id="PF03291">
    <property type="entry name" value="mRNA_G-N7_MeTrfase"/>
    <property type="match status" value="1"/>
</dbReference>
<sequence>INNVLIQLYAKRGDAVLNLACGKGDDLIKWDKAKIGYDIGIDICFRWMNIIFLWLFCTCRFKSELSFSKLFIFY</sequence>
<dbReference type="SMR" id="A0A1J6J1C3"/>
<feature type="non-terminal residue" evidence="5">
    <location>
        <position position="1"/>
    </location>
</feature>
<dbReference type="STRING" id="49451.A0A1J6J1C3"/>
<protein>
    <submittedName>
        <fullName evidence="5">Mrna cap guanine-n7 methyltransferase 1</fullName>
    </submittedName>
</protein>
<evidence type="ECO:0000256" key="2">
    <source>
        <dbReference type="ARBA" id="ARBA00022679"/>
    </source>
</evidence>
<dbReference type="AlphaFoldDB" id="A0A1J6J1C3"/>
<dbReference type="InterPro" id="IPR029063">
    <property type="entry name" value="SAM-dependent_MTases_sf"/>
</dbReference>
<accession>A0A1J6J1C3</accession>
<dbReference type="GO" id="GO:0004482">
    <property type="term" value="F:mRNA 5'-cap (guanine-N7-)-methyltransferase activity"/>
    <property type="evidence" value="ECO:0007669"/>
    <property type="project" value="UniProtKB-EC"/>
</dbReference>
<dbReference type="Gramene" id="OIT01105">
    <property type="protein sequence ID" value="OIT01105"/>
    <property type="gene ID" value="A4A49_52920"/>
</dbReference>
<keyword evidence="6" id="KW-1185">Reference proteome</keyword>
<evidence type="ECO:0000259" key="4">
    <source>
        <dbReference type="Pfam" id="PF03291"/>
    </source>
</evidence>
<organism evidence="5 6">
    <name type="scientific">Nicotiana attenuata</name>
    <name type="common">Coyote tobacco</name>
    <dbReference type="NCBI Taxonomy" id="49451"/>
    <lineage>
        <taxon>Eukaryota</taxon>
        <taxon>Viridiplantae</taxon>
        <taxon>Streptophyta</taxon>
        <taxon>Embryophyta</taxon>
        <taxon>Tracheophyta</taxon>
        <taxon>Spermatophyta</taxon>
        <taxon>Magnoliopsida</taxon>
        <taxon>eudicotyledons</taxon>
        <taxon>Gunneridae</taxon>
        <taxon>Pentapetalae</taxon>
        <taxon>asterids</taxon>
        <taxon>lamiids</taxon>
        <taxon>Solanales</taxon>
        <taxon>Solanaceae</taxon>
        <taxon>Nicotianoideae</taxon>
        <taxon>Nicotianeae</taxon>
        <taxon>Nicotiana</taxon>
    </lineage>
</organism>
<comment type="catalytic activity">
    <reaction evidence="3">
        <text>a 5'-end (5'-triphosphoguanosine)-ribonucleoside in mRNA + S-adenosyl-L-methionine = a 5'-end (N(7)-methyl 5'-triphosphoguanosine)-ribonucleoside in mRNA + S-adenosyl-L-homocysteine</text>
        <dbReference type="Rhea" id="RHEA:67008"/>
        <dbReference type="Rhea" id="RHEA-COMP:17166"/>
        <dbReference type="Rhea" id="RHEA-COMP:17167"/>
        <dbReference type="ChEBI" id="CHEBI:57856"/>
        <dbReference type="ChEBI" id="CHEBI:59789"/>
        <dbReference type="ChEBI" id="CHEBI:156461"/>
        <dbReference type="ChEBI" id="CHEBI:167617"/>
        <dbReference type="EC" id="2.1.1.56"/>
    </reaction>
</comment>
<evidence type="ECO:0000256" key="3">
    <source>
        <dbReference type="ARBA" id="ARBA00044712"/>
    </source>
</evidence>
<evidence type="ECO:0000313" key="6">
    <source>
        <dbReference type="Proteomes" id="UP000187609"/>
    </source>
</evidence>
<feature type="domain" description="MRNA cap 0 methyltransferase" evidence="4">
    <location>
        <begin position="1"/>
        <end position="44"/>
    </location>
</feature>
<dbReference type="InterPro" id="IPR004971">
    <property type="entry name" value="mRNA_G-N7_MeTrfase_dom"/>
</dbReference>
<keyword evidence="2" id="KW-0808">Transferase</keyword>
<reference evidence="5" key="1">
    <citation type="submission" date="2016-11" db="EMBL/GenBank/DDBJ databases">
        <title>The genome of Nicotiana attenuata.</title>
        <authorList>
            <person name="Xu S."/>
            <person name="Brockmoeller T."/>
            <person name="Gaquerel E."/>
            <person name="Navarro A."/>
            <person name="Kuhl H."/>
            <person name="Gase K."/>
            <person name="Ling Z."/>
            <person name="Zhou W."/>
            <person name="Kreitzer C."/>
            <person name="Stanke M."/>
            <person name="Tang H."/>
            <person name="Lyons E."/>
            <person name="Pandey P."/>
            <person name="Pandey S.P."/>
            <person name="Timmermann B."/>
            <person name="Baldwin I.T."/>
        </authorList>
    </citation>
    <scope>NUCLEOTIDE SEQUENCE [LARGE SCALE GENOMIC DNA]</scope>
    <source>
        <strain evidence="5">UT</strain>
    </source>
</reference>
<proteinExistence type="predicted"/>
<keyword evidence="1 5" id="KW-0489">Methyltransferase</keyword>
<gene>
    <name evidence="5" type="ORF">A4A49_52920</name>
</gene>
<dbReference type="Proteomes" id="UP000187609">
    <property type="component" value="Unassembled WGS sequence"/>
</dbReference>
<dbReference type="Gene3D" id="3.40.50.150">
    <property type="entry name" value="Vaccinia Virus protein VP39"/>
    <property type="match status" value="1"/>
</dbReference>
<name>A0A1J6J1C3_NICAT</name>
<evidence type="ECO:0000256" key="1">
    <source>
        <dbReference type="ARBA" id="ARBA00022603"/>
    </source>
</evidence>
<comment type="caution">
    <text evidence="5">The sequence shown here is derived from an EMBL/GenBank/DDBJ whole genome shotgun (WGS) entry which is preliminary data.</text>
</comment>